<dbReference type="Proteomes" id="UP000282837">
    <property type="component" value="Unassembled WGS sequence"/>
</dbReference>
<sequence>MIEAAKQALALDDPQGWLPIGQAMLADGVARRRSPWRVMTLASLSADGWPEARSVTLRHFDAQAWELGFNLDRRSPKWAQMAAHDQICLHGYDAAGRMQLRLWGHVRLHGDDALGDAAWTASQPMSRACYAVADAPGEELSSPPLAPAKPDARDAPARAHFGAARVALNRLDMLWLRVEGHVRVGAYLENGAMQARWLSV</sequence>
<organism evidence="2 3">
    <name type="scientific">Novosphingobium umbonatum</name>
    <dbReference type="NCBI Taxonomy" id="1908524"/>
    <lineage>
        <taxon>Bacteria</taxon>
        <taxon>Pseudomonadati</taxon>
        <taxon>Pseudomonadota</taxon>
        <taxon>Alphaproteobacteria</taxon>
        <taxon>Sphingomonadales</taxon>
        <taxon>Sphingomonadaceae</taxon>
        <taxon>Novosphingobium</taxon>
    </lineage>
</organism>
<dbReference type="InterPro" id="IPR024624">
    <property type="entry name" value="Pyridox_Oxase_Alr4036_FMN-bd"/>
</dbReference>
<dbReference type="InterPro" id="IPR012349">
    <property type="entry name" value="Split_barrel_FMN-bd"/>
</dbReference>
<dbReference type="EMBL" id="SACO01000008">
    <property type="protein sequence ID" value="RVU04445.1"/>
    <property type="molecule type" value="Genomic_DNA"/>
</dbReference>
<evidence type="ECO:0000259" key="1">
    <source>
        <dbReference type="Pfam" id="PF12766"/>
    </source>
</evidence>
<proteinExistence type="predicted"/>
<gene>
    <name evidence="2" type="ORF">EOE18_11645</name>
</gene>
<dbReference type="OrthoDB" id="5120525at2"/>
<evidence type="ECO:0000313" key="3">
    <source>
        <dbReference type="Proteomes" id="UP000282837"/>
    </source>
</evidence>
<dbReference type="RefSeq" id="WP_127709678.1">
    <property type="nucleotide sequence ID" value="NZ_SACO01000008.1"/>
</dbReference>
<reference evidence="2 3" key="1">
    <citation type="submission" date="2019-01" db="EMBL/GenBank/DDBJ databases">
        <authorList>
            <person name="Chen W.-M."/>
        </authorList>
    </citation>
    <scope>NUCLEOTIDE SEQUENCE [LARGE SCALE GENOMIC DNA]</scope>
    <source>
        <strain evidence="2 3">FSY-9</strain>
    </source>
</reference>
<dbReference type="Gene3D" id="2.30.110.10">
    <property type="entry name" value="Electron Transport, Fmn-binding Protein, Chain A"/>
    <property type="match status" value="1"/>
</dbReference>
<accession>A0A3S2VSB9</accession>
<evidence type="ECO:0000313" key="2">
    <source>
        <dbReference type="EMBL" id="RVU04445.1"/>
    </source>
</evidence>
<protein>
    <submittedName>
        <fullName evidence="2">Pyridoxamine 5'-phosphate oxidase</fullName>
    </submittedName>
</protein>
<dbReference type="AlphaFoldDB" id="A0A3S2VSB9"/>
<name>A0A3S2VSB9_9SPHN</name>
<dbReference type="GO" id="GO:0010181">
    <property type="term" value="F:FMN binding"/>
    <property type="evidence" value="ECO:0007669"/>
    <property type="project" value="InterPro"/>
</dbReference>
<keyword evidence="3" id="KW-1185">Reference proteome</keyword>
<dbReference type="SUPFAM" id="SSF50475">
    <property type="entry name" value="FMN-binding split barrel"/>
    <property type="match status" value="1"/>
</dbReference>
<comment type="caution">
    <text evidence="2">The sequence shown here is derived from an EMBL/GenBank/DDBJ whole genome shotgun (WGS) entry which is preliminary data.</text>
</comment>
<feature type="domain" description="Pyridoxamine 5'-phosphate oxidase Alr4036 family FMN-binding" evidence="1">
    <location>
        <begin position="27"/>
        <end position="109"/>
    </location>
</feature>
<dbReference type="Pfam" id="PF12766">
    <property type="entry name" value="Pyridox_oxase_2"/>
    <property type="match status" value="1"/>
</dbReference>